<dbReference type="CTD" id="391356"/>
<organism evidence="4 5">
    <name type="scientific">Heterocephalus glaber</name>
    <name type="common">Naked mole rat</name>
    <dbReference type="NCBI Taxonomy" id="10181"/>
    <lineage>
        <taxon>Eukaryota</taxon>
        <taxon>Metazoa</taxon>
        <taxon>Chordata</taxon>
        <taxon>Craniata</taxon>
        <taxon>Vertebrata</taxon>
        <taxon>Euteleostomi</taxon>
        <taxon>Mammalia</taxon>
        <taxon>Eutheria</taxon>
        <taxon>Euarchontoglires</taxon>
        <taxon>Glires</taxon>
        <taxon>Rodentia</taxon>
        <taxon>Hystricomorpha</taxon>
        <taxon>Bathyergidae</taxon>
        <taxon>Heterocephalus</taxon>
    </lineage>
</organism>
<keyword evidence="4" id="KW-1185">Reference proteome</keyword>
<dbReference type="KEGG" id="hgl:101717026"/>
<comment type="catalytic activity">
    <reaction evidence="3">
        <text>an N-acyl-L-alpha-aminoacyl-tRNA + H2O = an N-acyl-L-amino acid + a tRNA + H(+)</text>
        <dbReference type="Rhea" id="RHEA:54448"/>
        <dbReference type="Rhea" id="RHEA-COMP:10123"/>
        <dbReference type="Rhea" id="RHEA-COMP:13883"/>
        <dbReference type="ChEBI" id="CHEBI:15377"/>
        <dbReference type="ChEBI" id="CHEBI:15378"/>
        <dbReference type="ChEBI" id="CHEBI:59874"/>
        <dbReference type="ChEBI" id="CHEBI:78442"/>
        <dbReference type="ChEBI" id="CHEBI:138191"/>
        <dbReference type="EC" id="3.1.1.29"/>
    </reaction>
</comment>
<dbReference type="GO" id="GO:0004045">
    <property type="term" value="F:peptidyl-tRNA hydrolase activity"/>
    <property type="evidence" value="ECO:0007669"/>
    <property type="project" value="UniProtKB-EC"/>
</dbReference>
<dbReference type="EC" id="3.1.1.29" evidence="1"/>
<evidence type="ECO:0000313" key="5">
    <source>
        <dbReference type="RefSeq" id="XP_004839165.1"/>
    </source>
</evidence>
<sequence>MHRRVDAAIRVVSKMAACGAEPQILVQYLVLRKDLSKAPFSWPAGALVAQACHAATAALHLHRDHPHTGAYLQELGHMRKVVLEAPDEPALKELAETLRQKNVDHMLWLEQPENIATCIALRPYPKEEVSQLLRKFRLFK</sequence>
<evidence type="ECO:0000256" key="3">
    <source>
        <dbReference type="ARBA" id="ARBA00048707"/>
    </source>
</evidence>
<dbReference type="InterPro" id="IPR042237">
    <property type="entry name" value="PTRHD1"/>
</dbReference>
<dbReference type="RefSeq" id="XP_004839165.1">
    <property type="nucleotide sequence ID" value="XM_004839108.3"/>
</dbReference>
<dbReference type="PANTHER" id="PTHR46194">
    <property type="entry name" value="PEPTIDYL-TRNA HYDROLASE PTRHD1-RELATED"/>
    <property type="match status" value="1"/>
</dbReference>
<evidence type="ECO:0000313" key="4">
    <source>
        <dbReference type="Proteomes" id="UP000694906"/>
    </source>
</evidence>
<reference evidence="5" key="1">
    <citation type="submission" date="2025-08" db="UniProtKB">
        <authorList>
            <consortium name="RefSeq"/>
        </authorList>
    </citation>
    <scope>IDENTIFICATION</scope>
</reference>
<proteinExistence type="predicted"/>
<dbReference type="Pfam" id="PF01981">
    <property type="entry name" value="PTH2"/>
    <property type="match status" value="1"/>
</dbReference>
<dbReference type="InterPro" id="IPR002833">
    <property type="entry name" value="PTH2"/>
</dbReference>
<dbReference type="Proteomes" id="UP000694906">
    <property type="component" value="Unplaced"/>
</dbReference>
<gene>
    <name evidence="5" type="primary">Ptrhd1</name>
</gene>
<evidence type="ECO:0000256" key="2">
    <source>
        <dbReference type="ARBA" id="ARBA00022801"/>
    </source>
</evidence>
<protein>
    <recommendedName>
        <fullName evidence="1">peptidyl-tRNA hydrolase</fullName>
        <ecNumber evidence="1">3.1.1.29</ecNumber>
    </recommendedName>
</protein>
<accession>A0AAX6NXF0</accession>
<keyword evidence="2 5" id="KW-0378">Hydrolase</keyword>
<dbReference type="GeneID" id="101717026"/>
<dbReference type="AlphaFoldDB" id="A0AAX6NXF0"/>
<name>A0AAX6NXF0_HETGA</name>
<dbReference type="Gene3D" id="3.40.1490.10">
    <property type="entry name" value="Bit1"/>
    <property type="match status" value="1"/>
</dbReference>
<dbReference type="SUPFAM" id="SSF102462">
    <property type="entry name" value="Peptidyl-tRNA hydrolase II"/>
    <property type="match status" value="1"/>
</dbReference>
<evidence type="ECO:0000256" key="1">
    <source>
        <dbReference type="ARBA" id="ARBA00013260"/>
    </source>
</evidence>
<dbReference type="PANTHER" id="PTHR46194:SF1">
    <property type="entry name" value="PEPTIDYL-TRNA HYDROLASE PTRHD1-RELATED"/>
    <property type="match status" value="1"/>
</dbReference>
<dbReference type="InterPro" id="IPR023476">
    <property type="entry name" value="Pep_tRNA_hydro_II_dom_sf"/>
</dbReference>